<sequence length="203" mass="23136">MQNDDQDEKQQCRASISNVNVNQMCQISRQSQQEIIISVEEILREQQIVPIRPLGFGSFGIVYLVYDLDYGIVAAKISVKDEKIQRVWEACVNIQKEIQSCPFILKYLKQLETDKYAILMMEYANLKTLDIIVKCPQIPLPMSTLRAIMKQILEGMQVYHLAGFIHCPPNTGIVHVEIAGLDFAKRDVNNEPNYTAGVIPYMA</sequence>
<dbReference type="Proteomes" id="UP000324800">
    <property type="component" value="Unassembled WGS sequence"/>
</dbReference>
<dbReference type="PROSITE" id="PS50011">
    <property type="entry name" value="PROTEIN_KINASE_DOM"/>
    <property type="match status" value="1"/>
</dbReference>
<dbReference type="SUPFAM" id="SSF56112">
    <property type="entry name" value="Protein kinase-like (PK-like)"/>
    <property type="match status" value="1"/>
</dbReference>
<feature type="domain" description="Protein kinase" evidence="2">
    <location>
        <begin position="48"/>
        <end position="203"/>
    </location>
</feature>
<evidence type="ECO:0000256" key="1">
    <source>
        <dbReference type="PROSITE-ProRule" id="PRU10141"/>
    </source>
</evidence>
<comment type="caution">
    <text evidence="3">The sequence shown here is derived from an EMBL/GenBank/DDBJ whole genome shotgun (WGS) entry which is preliminary data.</text>
</comment>
<gene>
    <name evidence="3" type="ORF">EZS28_019346</name>
</gene>
<dbReference type="Gene3D" id="1.10.510.10">
    <property type="entry name" value="Transferase(Phosphotransferase) domain 1"/>
    <property type="match status" value="1"/>
</dbReference>
<dbReference type="InterPro" id="IPR053235">
    <property type="entry name" value="Ser_Thr_kinase"/>
</dbReference>
<dbReference type="GO" id="GO:0004674">
    <property type="term" value="F:protein serine/threonine kinase activity"/>
    <property type="evidence" value="ECO:0007669"/>
    <property type="project" value="TreeGrafter"/>
</dbReference>
<dbReference type="GO" id="GO:0005737">
    <property type="term" value="C:cytoplasm"/>
    <property type="evidence" value="ECO:0007669"/>
    <property type="project" value="TreeGrafter"/>
</dbReference>
<dbReference type="PANTHER" id="PTHR24361">
    <property type="entry name" value="MITOGEN-ACTIVATED KINASE KINASE KINASE"/>
    <property type="match status" value="1"/>
</dbReference>
<dbReference type="InterPro" id="IPR000719">
    <property type="entry name" value="Prot_kinase_dom"/>
</dbReference>
<dbReference type="InterPro" id="IPR011009">
    <property type="entry name" value="Kinase-like_dom_sf"/>
</dbReference>
<protein>
    <recommendedName>
        <fullName evidence="2">Protein kinase domain-containing protein</fullName>
    </recommendedName>
</protein>
<evidence type="ECO:0000313" key="4">
    <source>
        <dbReference type="Proteomes" id="UP000324800"/>
    </source>
</evidence>
<dbReference type="GO" id="GO:0005524">
    <property type="term" value="F:ATP binding"/>
    <property type="evidence" value="ECO:0007669"/>
    <property type="project" value="UniProtKB-UniRule"/>
</dbReference>
<dbReference type="AlphaFoldDB" id="A0A5J4VSE6"/>
<accession>A0A5J4VSE6</accession>
<dbReference type="PROSITE" id="PS00107">
    <property type="entry name" value="PROTEIN_KINASE_ATP"/>
    <property type="match status" value="1"/>
</dbReference>
<dbReference type="Pfam" id="PF00069">
    <property type="entry name" value="Pkinase"/>
    <property type="match status" value="1"/>
</dbReference>
<evidence type="ECO:0000313" key="3">
    <source>
        <dbReference type="EMBL" id="KAA6385126.1"/>
    </source>
</evidence>
<dbReference type="EMBL" id="SNRW01005407">
    <property type="protein sequence ID" value="KAA6385126.1"/>
    <property type="molecule type" value="Genomic_DNA"/>
</dbReference>
<keyword evidence="1" id="KW-0067">ATP-binding</keyword>
<proteinExistence type="predicted"/>
<reference evidence="3 4" key="1">
    <citation type="submission" date="2019-03" db="EMBL/GenBank/DDBJ databases">
        <title>Single cell metagenomics reveals metabolic interactions within the superorganism composed of flagellate Streblomastix strix and complex community of Bacteroidetes bacteria on its surface.</title>
        <authorList>
            <person name="Treitli S.C."/>
            <person name="Kolisko M."/>
            <person name="Husnik F."/>
            <person name="Keeling P."/>
            <person name="Hampl V."/>
        </authorList>
    </citation>
    <scope>NUCLEOTIDE SEQUENCE [LARGE SCALE GENOMIC DNA]</scope>
    <source>
        <strain evidence="3">ST1C</strain>
    </source>
</reference>
<name>A0A5J4VSE6_9EUKA</name>
<feature type="binding site" evidence="1">
    <location>
        <position position="76"/>
    </location>
    <ligand>
        <name>ATP</name>
        <dbReference type="ChEBI" id="CHEBI:30616"/>
    </ligand>
</feature>
<dbReference type="InterPro" id="IPR017441">
    <property type="entry name" value="Protein_kinase_ATP_BS"/>
</dbReference>
<keyword evidence="1" id="KW-0547">Nucleotide-binding</keyword>
<dbReference type="SMART" id="SM00220">
    <property type="entry name" value="S_TKc"/>
    <property type="match status" value="1"/>
</dbReference>
<organism evidence="3 4">
    <name type="scientific">Streblomastix strix</name>
    <dbReference type="NCBI Taxonomy" id="222440"/>
    <lineage>
        <taxon>Eukaryota</taxon>
        <taxon>Metamonada</taxon>
        <taxon>Preaxostyla</taxon>
        <taxon>Oxymonadida</taxon>
        <taxon>Streblomastigidae</taxon>
        <taxon>Streblomastix</taxon>
    </lineage>
</organism>
<evidence type="ECO:0000259" key="2">
    <source>
        <dbReference type="PROSITE" id="PS50011"/>
    </source>
</evidence>